<dbReference type="InterPro" id="IPR009899">
    <property type="entry name" value="ArdA"/>
</dbReference>
<dbReference type="Gene3D" id="1.10.10.1190">
    <property type="entry name" value="Antirestriction protein ArdA, domain 3"/>
    <property type="match status" value="1"/>
</dbReference>
<gene>
    <name evidence="2" type="ORF">I5U67_01455</name>
    <name evidence="1" type="ORF">QEK83_001302</name>
</gene>
<reference evidence="1" key="2">
    <citation type="submission" date="2022-07" db="EMBL/GenBank/DDBJ databases">
        <authorList>
            <consortium name="Clinical and Environmental Microbiology Branch: Whole genome sequencing antimicrobial resistance pathogens in the healthcare setting"/>
        </authorList>
    </citation>
    <scope>NUCLEOTIDE SEQUENCE</scope>
    <source>
        <strain evidence="1">Stenotrophomonas_maltophilia_2021CK-00905</strain>
    </source>
</reference>
<dbReference type="Proteomes" id="UP000625930">
    <property type="component" value="Unassembled WGS sequence"/>
</dbReference>
<dbReference type="Gene3D" id="3.10.20.480">
    <property type="entry name" value="Antirestriction protein ArdA, domain 1"/>
    <property type="match status" value="1"/>
</dbReference>
<dbReference type="EMBL" id="ABLOMU010000009">
    <property type="protein sequence ID" value="EKT4440668.1"/>
    <property type="molecule type" value="Genomic_DNA"/>
</dbReference>
<evidence type="ECO:0000313" key="2">
    <source>
        <dbReference type="EMBL" id="MBH1650843.1"/>
    </source>
</evidence>
<comment type="caution">
    <text evidence="2">The sequence shown here is derived from an EMBL/GenBank/DDBJ whole genome shotgun (WGS) entry which is preliminary data.</text>
</comment>
<dbReference type="RefSeq" id="WP_032961789.1">
    <property type="nucleotide sequence ID" value="NZ_AP021908.1"/>
</dbReference>
<dbReference type="EMBL" id="JADUNP010000002">
    <property type="protein sequence ID" value="MBH1650843.1"/>
    <property type="molecule type" value="Genomic_DNA"/>
</dbReference>
<reference evidence="2" key="1">
    <citation type="submission" date="2020-11" db="EMBL/GenBank/DDBJ databases">
        <title>Enhanced detection system for hospital associated transmission using whole genome sequencing surveillance.</title>
        <authorList>
            <person name="Harrison L.H."/>
            <person name="Van Tyne D."/>
            <person name="Marsh J.W."/>
            <person name="Griffith M.P."/>
            <person name="Snyder D.J."/>
            <person name="Cooper V.S."/>
            <person name="Mustapha M."/>
        </authorList>
    </citation>
    <scope>NUCLEOTIDE SEQUENCE</scope>
    <source>
        <strain evidence="2">STEN00091</strain>
    </source>
</reference>
<dbReference type="InterPro" id="IPR041895">
    <property type="entry name" value="ArdA_dom1"/>
</dbReference>
<accession>A0A6C8X6J3</accession>
<evidence type="ECO:0000313" key="1">
    <source>
        <dbReference type="EMBL" id="EKT4440668.1"/>
    </source>
</evidence>
<dbReference type="Pfam" id="PF07275">
    <property type="entry name" value="ArdA"/>
    <property type="match status" value="1"/>
</dbReference>
<dbReference type="InterPro" id="IPR041893">
    <property type="entry name" value="ArdA_dom3"/>
</dbReference>
<evidence type="ECO:0000313" key="3">
    <source>
        <dbReference type="Proteomes" id="UP000625930"/>
    </source>
</evidence>
<organism evidence="2 3">
    <name type="scientific">Stenotrophomonas maltophilia</name>
    <name type="common">Pseudomonas maltophilia</name>
    <name type="synonym">Xanthomonas maltophilia</name>
    <dbReference type="NCBI Taxonomy" id="40324"/>
    <lineage>
        <taxon>Bacteria</taxon>
        <taxon>Pseudomonadati</taxon>
        <taxon>Pseudomonadota</taxon>
        <taxon>Gammaproteobacteria</taxon>
        <taxon>Lysobacterales</taxon>
        <taxon>Lysobacteraceae</taxon>
        <taxon>Stenotrophomonas</taxon>
        <taxon>Stenotrophomonas maltophilia group</taxon>
    </lineage>
</organism>
<name>A0A6C8X6J3_STEMA</name>
<protein>
    <submittedName>
        <fullName evidence="2">Antirestriction protein ArdA</fullName>
    </submittedName>
</protein>
<dbReference type="Proteomes" id="UP001214521">
    <property type="component" value="Unassembled WGS sequence"/>
</dbReference>
<dbReference type="AlphaFoldDB" id="A0A6C8X6J3"/>
<sequence length="206" mass="23016">MQIYVACLASYNAGVLHGEWIDLEGRDADDVRDEIARILRESPHPNVTVDCPDCGGTGTTYVPRVFGGAECTACGGSGKVASAEEWAVHDYDDVFGDTWGEHPDLDKLCALQERLDELHNDTERAAYTAFCDHEGLDDVTVEQFHEAYVGQFDSWADFAENYVDESGLLHGVPDALSRYFDYESYGRDIRLNGDAFEVSGFYFWSR</sequence>
<dbReference type="Gene3D" id="6.20.20.10">
    <property type="match status" value="1"/>
</dbReference>
<proteinExistence type="predicted"/>